<dbReference type="InterPro" id="IPR000182">
    <property type="entry name" value="GNAT_dom"/>
</dbReference>
<dbReference type="InterPro" id="IPR051531">
    <property type="entry name" value="N-acetyltransferase"/>
</dbReference>
<protein>
    <submittedName>
        <fullName evidence="5">GNAT family N-acetyltransferase</fullName>
    </submittedName>
</protein>
<dbReference type="Proteomes" id="UP000682713">
    <property type="component" value="Unassembled WGS sequence"/>
</dbReference>
<dbReference type="SUPFAM" id="SSF55729">
    <property type="entry name" value="Acyl-CoA N-acyltransferases (Nat)"/>
    <property type="match status" value="1"/>
</dbReference>
<dbReference type="Gene3D" id="3.40.630.30">
    <property type="match status" value="1"/>
</dbReference>
<dbReference type="AlphaFoldDB" id="A0A942YNP5"/>
<keyword evidence="6" id="KW-1185">Reference proteome</keyword>
<evidence type="ECO:0000259" key="4">
    <source>
        <dbReference type="PROSITE" id="PS51186"/>
    </source>
</evidence>
<dbReference type="CDD" id="cd04301">
    <property type="entry name" value="NAT_SF"/>
    <property type="match status" value="1"/>
</dbReference>
<dbReference type="GO" id="GO:0016747">
    <property type="term" value="F:acyltransferase activity, transferring groups other than amino-acyl groups"/>
    <property type="evidence" value="ECO:0007669"/>
    <property type="project" value="InterPro"/>
</dbReference>
<evidence type="ECO:0000256" key="2">
    <source>
        <dbReference type="ARBA" id="ARBA00023315"/>
    </source>
</evidence>
<dbReference type="PANTHER" id="PTHR43792">
    <property type="entry name" value="GNAT FAMILY, PUTATIVE (AFU_ORTHOLOGUE AFUA_3G00765)-RELATED-RELATED"/>
    <property type="match status" value="1"/>
</dbReference>
<keyword evidence="2" id="KW-0012">Acyltransferase</keyword>
<proteinExistence type="inferred from homology"/>
<organism evidence="5 6">
    <name type="scientific">Lederbergia citrisecunda</name>
    <dbReference type="NCBI Taxonomy" id="2833583"/>
    <lineage>
        <taxon>Bacteria</taxon>
        <taxon>Bacillati</taxon>
        <taxon>Bacillota</taxon>
        <taxon>Bacilli</taxon>
        <taxon>Bacillales</taxon>
        <taxon>Bacillaceae</taxon>
        <taxon>Lederbergia</taxon>
    </lineage>
</organism>
<evidence type="ECO:0000256" key="1">
    <source>
        <dbReference type="ARBA" id="ARBA00022679"/>
    </source>
</evidence>
<evidence type="ECO:0000313" key="6">
    <source>
        <dbReference type="Proteomes" id="UP000682713"/>
    </source>
</evidence>
<evidence type="ECO:0000313" key="5">
    <source>
        <dbReference type="EMBL" id="MBS4201935.1"/>
    </source>
</evidence>
<dbReference type="RefSeq" id="WP_213112362.1">
    <property type="nucleotide sequence ID" value="NZ_JAGYPJ010000001.1"/>
</dbReference>
<name>A0A942YNP5_9BACI</name>
<evidence type="ECO:0000256" key="3">
    <source>
        <dbReference type="ARBA" id="ARBA00038502"/>
    </source>
</evidence>
<dbReference type="EMBL" id="JAGYPJ010000001">
    <property type="protein sequence ID" value="MBS4201935.1"/>
    <property type="molecule type" value="Genomic_DNA"/>
</dbReference>
<sequence>MDELLFKRCNNELDDLVSIMTNNTWEYHSDPNPSSEQIIKAFNNGWYHEDRETYWIENHNEKIGLIIIHDIEDTIPLFDIRLSTKHRGKGFGTNAVRWITDYLFRLPDKKIRIEAYTRSDNIAMRKTLSNCGFVKEGYLRNAWENKDGSVSDSICYAIIRTDWENKEQTPIKLNDLPF</sequence>
<dbReference type="InterPro" id="IPR016181">
    <property type="entry name" value="Acyl_CoA_acyltransferase"/>
</dbReference>
<comment type="similarity">
    <text evidence="3">Belongs to the acetyltransferase family. RimJ subfamily.</text>
</comment>
<dbReference type="PANTHER" id="PTHR43792:SF8">
    <property type="entry name" value="[RIBOSOMAL PROTEIN US5]-ALANINE N-ACETYLTRANSFERASE"/>
    <property type="match status" value="1"/>
</dbReference>
<dbReference type="PROSITE" id="PS51186">
    <property type="entry name" value="GNAT"/>
    <property type="match status" value="1"/>
</dbReference>
<keyword evidence="1" id="KW-0808">Transferase</keyword>
<reference evidence="5 6" key="1">
    <citation type="submission" date="2021-05" db="EMBL/GenBank/DDBJ databases">
        <title>Novel Bacillus species.</title>
        <authorList>
            <person name="Liu G."/>
        </authorList>
    </citation>
    <scope>NUCLEOTIDE SEQUENCE [LARGE SCALE GENOMIC DNA]</scope>
    <source>
        <strain evidence="5 6">FJAT-49732</strain>
    </source>
</reference>
<comment type="caution">
    <text evidence="5">The sequence shown here is derived from an EMBL/GenBank/DDBJ whole genome shotgun (WGS) entry which is preliminary data.</text>
</comment>
<dbReference type="Pfam" id="PF13302">
    <property type="entry name" value="Acetyltransf_3"/>
    <property type="match status" value="1"/>
</dbReference>
<accession>A0A942YNP5</accession>
<feature type="domain" description="N-acetyltransferase" evidence="4">
    <location>
        <begin position="4"/>
        <end position="161"/>
    </location>
</feature>
<gene>
    <name evidence="5" type="ORF">KHA93_20220</name>
</gene>